<proteinExistence type="predicted"/>
<accession>F3CDG0</accession>
<gene>
    <name evidence="2" type="ORF">Pgy4_30481</name>
</gene>
<name>F3CDG0_PSESG</name>
<dbReference type="HOGENOM" id="CLU_2957231_0_0_6"/>
<dbReference type="BioCyc" id="PSYR875330:G11XH-5793-MONOMER"/>
<evidence type="ECO:0000256" key="1">
    <source>
        <dbReference type="SAM" id="MobiDB-lite"/>
    </source>
</evidence>
<organism evidence="2 3">
    <name type="scientific">Pseudomonas savastanoi pv. glycinea str. race 4</name>
    <dbReference type="NCBI Taxonomy" id="875330"/>
    <lineage>
        <taxon>Bacteria</taxon>
        <taxon>Pseudomonadati</taxon>
        <taxon>Pseudomonadota</taxon>
        <taxon>Gammaproteobacteria</taxon>
        <taxon>Pseudomonadales</taxon>
        <taxon>Pseudomonadaceae</taxon>
        <taxon>Pseudomonas</taxon>
    </lineage>
</organism>
<feature type="compositionally biased region" description="Basic and acidic residues" evidence="1">
    <location>
        <begin position="1"/>
        <end position="11"/>
    </location>
</feature>
<dbReference type="AlphaFoldDB" id="F3CDG0"/>
<dbReference type="Proteomes" id="UP000005466">
    <property type="component" value="Unassembled WGS sequence"/>
</dbReference>
<comment type="caution">
    <text evidence="2">The sequence shown here is derived from an EMBL/GenBank/DDBJ whole genome shotgun (WGS) entry which is preliminary data.</text>
</comment>
<feature type="compositionally biased region" description="Low complexity" evidence="1">
    <location>
        <begin position="20"/>
        <end position="30"/>
    </location>
</feature>
<feature type="region of interest" description="Disordered" evidence="1">
    <location>
        <begin position="1"/>
        <end position="42"/>
    </location>
</feature>
<protein>
    <submittedName>
        <fullName evidence="2">Uncharacterized protein</fullName>
    </submittedName>
</protein>
<evidence type="ECO:0000313" key="2">
    <source>
        <dbReference type="EMBL" id="EGH17302.1"/>
    </source>
</evidence>
<dbReference type="PATRIC" id="fig|875330.6.peg.4986"/>
<evidence type="ECO:0000313" key="3">
    <source>
        <dbReference type="Proteomes" id="UP000005466"/>
    </source>
</evidence>
<sequence>MGKIAAGREKQQSAGSRVSAAPLTTAAPAARQRLRDKSLTGQHAPKTAVDLLAVIWDVD</sequence>
<dbReference type="EMBL" id="ADWY01001660">
    <property type="protein sequence ID" value="EGH17302.1"/>
    <property type="molecule type" value="Genomic_DNA"/>
</dbReference>
<reference evidence="2 3" key="1">
    <citation type="journal article" date="2011" name="PLoS Pathog.">
        <title>Dynamic evolution of pathogenicity revealed by sequencing and comparative genomics of 19 Pseudomonas syringae isolates.</title>
        <authorList>
            <person name="Baltrus D.A."/>
            <person name="Nishimura M.T."/>
            <person name="Romanchuk A."/>
            <person name="Chang J.H."/>
            <person name="Mukhtar M.S."/>
            <person name="Cherkis K."/>
            <person name="Roach J."/>
            <person name="Grant S.R."/>
            <person name="Jones C.D."/>
            <person name="Dangl J.L."/>
        </authorList>
    </citation>
    <scope>NUCLEOTIDE SEQUENCE [LARGE SCALE GENOMIC DNA]</scope>
    <source>
        <strain evidence="3">race 4</strain>
    </source>
</reference>